<name>A0A8X6PFB2_NEPPI</name>
<evidence type="ECO:0000256" key="1">
    <source>
        <dbReference type="SAM" id="MobiDB-lite"/>
    </source>
</evidence>
<keyword evidence="3" id="KW-1185">Reference proteome</keyword>
<feature type="region of interest" description="Disordered" evidence="1">
    <location>
        <begin position="1"/>
        <end position="63"/>
    </location>
</feature>
<accession>A0A8X6PFB2</accession>
<evidence type="ECO:0000313" key="3">
    <source>
        <dbReference type="Proteomes" id="UP000887013"/>
    </source>
</evidence>
<dbReference type="AlphaFoldDB" id="A0A8X6PFB2"/>
<feature type="compositionally biased region" description="Low complexity" evidence="1">
    <location>
        <begin position="22"/>
        <end position="42"/>
    </location>
</feature>
<feature type="compositionally biased region" description="Basic and acidic residues" evidence="1">
    <location>
        <begin position="101"/>
        <end position="110"/>
    </location>
</feature>
<feature type="region of interest" description="Disordered" evidence="1">
    <location>
        <begin position="79"/>
        <end position="112"/>
    </location>
</feature>
<organism evidence="2 3">
    <name type="scientific">Nephila pilipes</name>
    <name type="common">Giant wood spider</name>
    <name type="synonym">Nephila maculata</name>
    <dbReference type="NCBI Taxonomy" id="299642"/>
    <lineage>
        <taxon>Eukaryota</taxon>
        <taxon>Metazoa</taxon>
        <taxon>Ecdysozoa</taxon>
        <taxon>Arthropoda</taxon>
        <taxon>Chelicerata</taxon>
        <taxon>Arachnida</taxon>
        <taxon>Araneae</taxon>
        <taxon>Araneomorphae</taxon>
        <taxon>Entelegynae</taxon>
        <taxon>Araneoidea</taxon>
        <taxon>Nephilidae</taxon>
        <taxon>Nephila</taxon>
    </lineage>
</organism>
<proteinExistence type="predicted"/>
<comment type="caution">
    <text evidence="2">The sequence shown here is derived from an EMBL/GenBank/DDBJ whole genome shotgun (WGS) entry which is preliminary data.</text>
</comment>
<gene>
    <name evidence="2" type="ORF">NPIL_12451</name>
</gene>
<sequence length="175" mass="19181">SRSEEGENDPMPSSSSEETANAPSVSSQGTPSSSSTATQGASEQLRIRRSRFPLTLSLSRDDTPTALLARKRALDLSDPDNILSKATGDRNFEFGNVPRAPPDEPAREPGAEGDIALQPRVPVPRAQHIRHRCRRCHSVLEGGEPRHAHGLCYRCRTLILFKGNWQTSRTFVIGI</sequence>
<evidence type="ECO:0000313" key="2">
    <source>
        <dbReference type="EMBL" id="GFT67548.1"/>
    </source>
</evidence>
<protein>
    <submittedName>
        <fullName evidence="2">Uncharacterized protein</fullName>
    </submittedName>
</protein>
<reference evidence="2" key="1">
    <citation type="submission" date="2020-08" db="EMBL/GenBank/DDBJ databases">
        <title>Multicomponent nature underlies the extraordinary mechanical properties of spider dragline silk.</title>
        <authorList>
            <person name="Kono N."/>
            <person name="Nakamura H."/>
            <person name="Mori M."/>
            <person name="Yoshida Y."/>
            <person name="Ohtoshi R."/>
            <person name="Malay A.D."/>
            <person name="Moran D.A.P."/>
            <person name="Tomita M."/>
            <person name="Numata K."/>
            <person name="Arakawa K."/>
        </authorList>
    </citation>
    <scope>NUCLEOTIDE SEQUENCE</scope>
</reference>
<feature type="compositionally biased region" description="Polar residues" evidence="1">
    <location>
        <begin position="11"/>
        <end position="21"/>
    </location>
</feature>
<dbReference type="Proteomes" id="UP000887013">
    <property type="component" value="Unassembled WGS sequence"/>
</dbReference>
<dbReference type="EMBL" id="BMAW01020322">
    <property type="protein sequence ID" value="GFT67548.1"/>
    <property type="molecule type" value="Genomic_DNA"/>
</dbReference>
<feature type="non-terminal residue" evidence="2">
    <location>
        <position position="1"/>
    </location>
</feature>